<evidence type="ECO:0000313" key="2">
    <source>
        <dbReference type="Proteomes" id="UP000221024"/>
    </source>
</evidence>
<accession>A0A2H3NJA7</accession>
<dbReference type="GO" id="GO:0015035">
    <property type="term" value="F:protein-disulfide reductase activity"/>
    <property type="evidence" value="ECO:0007669"/>
    <property type="project" value="InterPro"/>
</dbReference>
<dbReference type="AlphaFoldDB" id="A0A2H3NJA7"/>
<comment type="caution">
    <text evidence="1">The sequence shown here is derived from an EMBL/GenBank/DDBJ whole genome shotgun (WGS) entry which is preliminary data.</text>
</comment>
<name>A0A2H3NJA7_9BACT</name>
<dbReference type="Proteomes" id="UP000221024">
    <property type="component" value="Unassembled WGS sequence"/>
</dbReference>
<dbReference type="Pfam" id="PF04134">
    <property type="entry name" value="DCC1-like"/>
    <property type="match status" value="1"/>
</dbReference>
<organism evidence="1 2">
    <name type="scientific">Longimonas halophila</name>
    <dbReference type="NCBI Taxonomy" id="1469170"/>
    <lineage>
        <taxon>Bacteria</taxon>
        <taxon>Pseudomonadati</taxon>
        <taxon>Rhodothermota</taxon>
        <taxon>Rhodothermia</taxon>
        <taxon>Rhodothermales</taxon>
        <taxon>Salisaetaceae</taxon>
        <taxon>Longimonas</taxon>
    </lineage>
</organism>
<dbReference type="PANTHER" id="PTHR33639">
    <property type="entry name" value="THIOL-DISULFIDE OXIDOREDUCTASE DCC"/>
    <property type="match status" value="1"/>
</dbReference>
<dbReference type="InterPro" id="IPR007263">
    <property type="entry name" value="DCC1-like"/>
</dbReference>
<gene>
    <name evidence="1" type="ORF">CRI93_12075</name>
</gene>
<reference evidence="1 2" key="1">
    <citation type="submission" date="2017-10" db="EMBL/GenBank/DDBJ databases">
        <title>Draft genome of Longimonas halophila.</title>
        <authorList>
            <person name="Goh K.M."/>
            <person name="Shamsir M.S."/>
            <person name="Lim S.W."/>
        </authorList>
    </citation>
    <scope>NUCLEOTIDE SEQUENCE [LARGE SCALE GENOMIC DNA]</scope>
    <source>
        <strain evidence="1 2">KCTC 42399</strain>
    </source>
</reference>
<sequence>MDASVNTSANNNAANSSARIRPLSFNHGVLLFDGVCNLCNGFINFVIDHDPDGYFRFGTLQREPAQSFLRSVGYDATALDSVVLVQDGRIYRESGAALRVMQRLGFPWMLMAVFQAVPRPLRNAVYRWIAANRYDWFGKRSQCRLPTPDLKARFIDAEDEPTSAPAAR</sequence>
<keyword evidence="2" id="KW-1185">Reference proteome</keyword>
<dbReference type="PANTHER" id="PTHR33639:SF2">
    <property type="entry name" value="DUF393 DOMAIN-CONTAINING PROTEIN"/>
    <property type="match status" value="1"/>
</dbReference>
<dbReference type="OrthoDB" id="9785438at2"/>
<dbReference type="RefSeq" id="WP_098062900.1">
    <property type="nucleotide sequence ID" value="NZ_PDEP01000012.1"/>
</dbReference>
<proteinExistence type="predicted"/>
<dbReference type="InterPro" id="IPR052927">
    <property type="entry name" value="DCC_oxidoreductase"/>
</dbReference>
<dbReference type="EMBL" id="PDEP01000012">
    <property type="protein sequence ID" value="PEN05645.1"/>
    <property type="molecule type" value="Genomic_DNA"/>
</dbReference>
<evidence type="ECO:0000313" key="1">
    <source>
        <dbReference type="EMBL" id="PEN05645.1"/>
    </source>
</evidence>
<protein>
    <submittedName>
        <fullName evidence="1">Thiol-disulfide oxidoreductase DCC</fullName>
    </submittedName>
</protein>